<keyword evidence="2" id="KW-0067">ATP-binding</keyword>
<proteinExistence type="predicted"/>
<dbReference type="GO" id="GO:0004016">
    <property type="term" value="F:adenylate cyclase activity"/>
    <property type="evidence" value="ECO:0007669"/>
    <property type="project" value="TreeGrafter"/>
</dbReference>
<dbReference type="PANTHER" id="PTHR16305:SF35">
    <property type="entry name" value="TRANSCRIPTIONAL ACTIVATOR DOMAIN"/>
    <property type="match status" value="1"/>
</dbReference>
<accession>A0A9Q9MQN9</accession>
<dbReference type="SUPFAM" id="SSF46894">
    <property type="entry name" value="C-terminal effector domain of the bipartite response regulators"/>
    <property type="match status" value="1"/>
</dbReference>
<dbReference type="InterPro" id="IPR000792">
    <property type="entry name" value="Tscrpt_reg_LuxR_C"/>
</dbReference>
<evidence type="ECO:0000256" key="1">
    <source>
        <dbReference type="ARBA" id="ARBA00022741"/>
    </source>
</evidence>
<reference evidence="4" key="1">
    <citation type="submission" date="2021-04" db="EMBL/GenBank/DDBJ databases">
        <title>Dactylosporangium aurantiacum NRRL B-8018 full assembly.</title>
        <authorList>
            <person name="Hartkoorn R.C."/>
            <person name="Beaudoing E."/>
            <person name="Hot D."/>
        </authorList>
    </citation>
    <scope>NUCLEOTIDE SEQUENCE</scope>
    <source>
        <strain evidence="4">NRRL B-8018</strain>
    </source>
</reference>
<dbReference type="InterPro" id="IPR027417">
    <property type="entry name" value="P-loop_NTPase"/>
</dbReference>
<evidence type="ECO:0000256" key="2">
    <source>
        <dbReference type="ARBA" id="ARBA00022840"/>
    </source>
</evidence>
<keyword evidence="5" id="KW-1185">Reference proteome</keyword>
<evidence type="ECO:0000259" key="3">
    <source>
        <dbReference type="PROSITE" id="PS50043"/>
    </source>
</evidence>
<dbReference type="EMBL" id="CP073767">
    <property type="protein sequence ID" value="UWZ57762.1"/>
    <property type="molecule type" value="Genomic_DNA"/>
</dbReference>
<name>A0A9Q9MQN9_9ACTN</name>
<sequence length="941" mass="99424">MTVPAHSRRHSGARPTAELLGRAGELRTIDAVLAGTDPPGPCLLLRGDPGAGKTALLDAAGARAVAAGARVLRAGGAPFEADIRFSALHQMLYADRDVAGRLPDDQRDALAHVFGRGGARDADQLVLATAVLALVQEIAAGRPLLLLADDVQWIDPASATVLGFLARRVGGTSARFLAAARTGTACLFDEMRLPEHIVGPLPAAAAVALLDSRHPGLPGVVRRRLLADAAGNPLALLELPGSLTDAQRSGQVALPQFLPLNNRLDATFAKGLAALPEPARALLLPAALDQEADLSVLRAAAGPHADVRDLAPARQAGLVTVDEAGDRLVFRHPLIRAAIVQLTSADERRRAHRALAEALAASPSGYRGTAPERRARHLAAAATSPDEAVARALDEVAQTAWGGRGGRPHGGAAGAVSALVRASELSERPHQRSRRLVEAAFLANVTGQLDRVPHLLHDAGQSTDTATGLVFAATAHLLTNGECDLNTAQALLAKALDSLGAESDGAEGWDAYGVLYALLFVSVYSGRAQPWNLLRVALERFDPAAVSALRLCYDAFADPAGPTRPVQRLDAAFEALSADPAPWQFIPLAYAAVQLDALGEYRHVCRRIIDRERDGGIVTVVIAGLLMLSVDSVAHGDWAEAEQLAKEALDAARTDGYHLLEGQIGCRLALIGALRGDLGRTRALTDDVARWTTQRGVGLTQALATQARAIAALGRRDYEDAYLQASRITPPGRPGVGVPDRWMVLDLVDAAVHLGHLDEARAHVEAARRARVAEVSSRIALQVAGAAALAAPDEEADRLYTEALATPEAKQWPFERSRIRLAYGEWLRRTRDTTAARLQLRQALECLDRLGARPWADRARNELRAAGVATSRAGASAALTPQERQIATLAATGLTNKQIGERLFLSHRTVGAHLHRAFPKLGVTSRAALAGALEAHPPGGG</sequence>
<dbReference type="Gene3D" id="1.10.10.10">
    <property type="entry name" value="Winged helix-like DNA-binding domain superfamily/Winged helix DNA-binding domain"/>
    <property type="match status" value="1"/>
</dbReference>
<dbReference type="PANTHER" id="PTHR16305">
    <property type="entry name" value="TESTICULAR SOLUBLE ADENYLYL CYCLASE"/>
    <property type="match status" value="1"/>
</dbReference>
<protein>
    <submittedName>
        <fullName evidence="4">AAA family ATPase</fullName>
    </submittedName>
</protein>
<organism evidence="4 5">
    <name type="scientific">Dactylosporangium aurantiacum</name>
    <dbReference type="NCBI Taxonomy" id="35754"/>
    <lineage>
        <taxon>Bacteria</taxon>
        <taxon>Bacillati</taxon>
        <taxon>Actinomycetota</taxon>
        <taxon>Actinomycetes</taxon>
        <taxon>Micromonosporales</taxon>
        <taxon>Micromonosporaceae</taxon>
        <taxon>Dactylosporangium</taxon>
    </lineage>
</organism>
<dbReference type="GO" id="GO:0003677">
    <property type="term" value="F:DNA binding"/>
    <property type="evidence" value="ECO:0007669"/>
    <property type="project" value="InterPro"/>
</dbReference>
<dbReference type="InterPro" id="IPR041664">
    <property type="entry name" value="AAA_16"/>
</dbReference>
<dbReference type="KEGG" id="daur:Daura_17280"/>
<dbReference type="InterPro" id="IPR036388">
    <property type="entry name" value="WH-like_DNA-bd_sf"/>
</dbReference>
<dbReference type="AlphaFoldDB" id="A0A9Q9MQN9"/>
<dbReference type="PROSITE" id="PS00622">
    <property type="entry name" value="HTH_LUXR_1"/>
    <property type="match status" value="1"/>
</dbReference>
<evidence type="ECO:0000313" key="5">
    <source>
        <dbReference type="Proteomes" id="UP001058003"/>
    </source>
</evidence>
<dbReference type="PRINTS" id="PR00038">
    <property type="entry name" value="HTHLUXR"/>
</dbReference>
<dbReference type="PROSITE" id="PS50043">
    <property type="entry name" value="HTH_LUXR_2"/>
    <property type="match status" value="1"/>
</dbReference>
<dbReference type="InterPro" id="IPR003593">
    <property type="entry name" value="AAA+_ATPase"/>
</dbReference>
<gene>
    <name evidence="4" type="ORF">Daura_17280</name>
</gene>
<feature type="domain" description="HTH luxR-type" evidence="3">
    <location>
        <begin position="872"/>
        <end position="937"/>
    </location>
</feature>
<dbReference type="CDD" id="cd06170">
    <property type="entry name" value="LuxR_C_like"/>
    <property type="match status" value="1"/>
</dbReference>
<dbReference type="Pfam" id="PF13191">
    <property type="entry name" value="AAA_16"/>
    <property type="match status" value="1"/>
</dbReference>
<keyword evidence="1" id="KW-0547">Nucleotide-binding</keyword>
<dbReference type="SUPFAM" id="SSF52540">
    <property type="entry name" value="P-loop containing nucleoside triphosphate hydrolases"/>
    <property type="match status" value="1"/>
</dbReference>
<dbReference type="GO" id="GO:0006355">
    <property type="term" value="P:regulation of DNA-templated transcription"/>
    <property type="evidence" value="ECO:0007669"/>
    <property type="project" value="InterPro"/>
</dbReference>
<dbReference type="OrthoDB" id="3514764at2"/>
<dbReference type="Pfam" id="PF00196">
    <property type="entry name" value="GerE"/>
    <property type="match status" value="1"/>
</dbReference>
<dbReference type="GO" id="GO:0005737">
    <property type="term" value="C:cytoplasm"/>
    <property type="evidence" value="ECO:0007669"/>
    <property type="project" value="TreeGrafter"/>
</dbReference>
<evidence type="ECO:0000313" key="4">
    <source>
        <dbReference type="EMBL" id="UWZ57762.1"/>
    </source>
</evidence>
<dbReference type="GO" id="GO:0005524">
    <property type="term" value="F:ATP binding"/>
    <property type="evidence" value="ECO:0007669"/>
    <property type="project" value="UniProtKB-KW"/>
</dbReference>
<dbReference type="InterPro" id="IPR016032">
    <property type="entry name" value="Sig_transdc_resp-reg_C-effctor"/>
</dbReference>
<dbReference type="SMART" id="SM00382">
    <property type="entry name" value="AAA"/>
    <property type="match status" value="1"/>
</dbReference>
<dbReference type="SMART" id="SM00421">
    <property type="entry name" value="HTH_LUXR"/>
    <property type="match status" value="1"/>
</dbReference>
<dbReference type="RefSeq" id="WP_052387119.1">
    <property type="nucleotide sequence ID" value="NZ_CP073767.1"/>
</dbReference>
<dbReference type="Proteomes" id="UP001058003">
    <property type="component" value="Chromosome"/>
</dbReference>